<evidence type="ECO:0000313" key="9">
    <source>
        <dbReference type="EMBL" id="RDH82520.1"/>
    </source>
</evidence>
<evidence type="ECO:0000256" key="2">
    <source>
        <dbReference type="ARBA" id="ARBA00023015"/>
    </source>
</evidence>
<dbReference type="PROSITE" id="PS01063">
    <property type="entry name" value="SIGMA70_ECF"/>
    <property type="match status" value="1"/>
</dbReference>
<dbReference type="InterPro" id="IPR039425">
    <property type="entry name" value="RNA_pol_sigma-70-like"/>
</dbReference>
<comment type="caution">
    <text evidence="9">The sequence shown here is derived from an EMBL/GenBank/DDBJ whole genome shotgun (WGS) entry which is preliminary data.</text>
</comment>
<dbReference type="Pfam" id="PF08281">
    <property type="entry name" value="Sigma70_r4_2"/>
    <property type="match status" value="1"/>
</dbReference>
<reference evidence="9 10" key="1">
    <citation type="journal article" date="2018" name="ISME J.">
        <title>Endosymbiont genomes yield clues of tubeworm success.</title>
        <authorList>
            <person name="Li Y."/>
            <person name="Liles M.R."/>
            <person name="Halanych K.M."/>
        </authorList>
    </citation>
    <scope>NUCLEOTIDE SEQUENCE [LARGE SCALE GENOMIC DNA]</scope>
    <source>
        <strain evidence="9">A1464</strain>
    </source>
</reference>
<evidence type="ECO:0000256" key="4">
    <source>
        <dbReference type="ARBA" id="ARBA00023125"/>
    </source>
</evidence>
<dbReference type="AlphaFoldDB" id="A0A370DD71"/>
<dbReference type="GO" id="GO:0003677">
    <property type="term" value="F:DNA binding"/>
    <property type="evidence" value="ECO:0007669"/>
    <property type="project" value="UniProtKB-KW"/>
</dbReference>
<dbReference type="InterPro" id="IPR007627">
    <property type="entry name" value="RNA_pol_sigma70_r2"/>
</dbReference>
<dbReference type="Proteomes" id="UP000254266">
    <property type="component" value="Unassembled WGS sequence"/>
</dbReference>
<dbReference type="GO" id="GO:0016987">
    <property type="term" value="F:sigma factor activity"/>
    <property type="evidence" value="ECO:0007669"/>
    <property type="project" value="UniProtKB-KW"/>
</dbReference>
<dbReference type="NCBIfam" id="TIGR02937">
    <property type="entry name" value="sigma70-ECF"/>
    <property type="match status" value="1"/>
</dbReference>
<dbReference type="InterPro" id="IPR013325">
    <property type="entry name" value="RNA_pol_sigma_r2"/>
</dbReference>
<dbReference type="SUPFAM" id="SSF88659">
    <property type="entry name" value="Sigma3 and sigma4 domains of RNA polymerase sigma factors"/>
    <property type="match status" value="1"/>
</dbReference>
<sequence>MNKPKTFYIYYRYMIKRKSTVKTKIAASRDRLYRVALAWCGDQMLAEDLIQETIAIGIDKSHQLRNEDQLFSWLYTILNNNWYRHLRKNKNHEDISDLIPSEDSGPYTTCQELLIVKQVQQVVATLPSVERQVISLVDLEEFSYSDVAKVLDIPIGTVMSRLHRARKNLLLKMDSTACEPAKPTSHIHRVK</sequence>
<evidence type="ECO:0000259" key="7">
    <source>
        <dbReference type="Pfam" id="PF04542"/>
    </source>
</evidence>
<evidence type="ECO:0000256" key="1">
    <source>
        <dbReference type="ARBA" id="ARBA00010641"/>
    </source>
</evidence>
<dbReference type="CDD" id="cd06171">
    <property type="entry name" value="Sigma70_r4"/>
    <property type="match status" value="1"/>
</dbReference>
<evidence type="ECO:0000256" key="3">
    <source>
        <dbReference type="ARBA" id="ARBA00023082"/>
    </source>
</evidence>
<dbReference type="InterPro" id="IPR036388">
    <property type="entry name" value="WH-like_DNA-bd_sf"/>
</dbReference>
<proteinExistence type="inferred from homology"/>
<dbReference type="InterPro" id="IPR013249">
    <property type="entry name" value="RNA_pol_sigma70_r4_t2"/>
</dbReference>
<keyword evidence="10" id="KW-1185">Reference proteome</keyword>
<dbReference type="GO" id="GO:0006352">
    <property type="term" value="P:DNA-templated transcription initiation"/>
    <property type="evidence" value="ECO:0007669"/>
    <property type="project" value="InterPro"/>
</dbReference>
<accession>A0A370DD71</accession>
<protein>
    <recommendedName>
        <fullName evidence="6">RNA polymerase sigma factor</fullName>
    </recommendedName>
</protein>
<dbReference type="PANTHER" id="PTHR43133">
    <property type="entry name" value="RNA POLYMERASE ECF-TYPE SIGMA FACTO"/>
    <property type="match status" value="1"/>
</dbReference>
<keyword evidence="5 6" id="KW-0804">Transcription</keyword>
<dbReference type="InterPro" id="IPR014284">
    <property type="entry name" value="RNA_pol_sigma-70_dom"/>
</dbReference>
<dbReference type="SUPFAM" id="SSF88946">
    <property type="entry name" value="Sigma2 domain of RNA polymerase sigma factors"/>
    <property type="match status" value="1"/>
</dbReference>
<dbReference type="Gene3D" id="1.10.1740.10">
    <property type="match status" value="1"/>
</dbReference>
<dbReference type="InterPro" id="IPR013324">
    <property type="entry name" value="RNA_pol_sigma_r3/r4-like"/>
</dbReference>
<evidence type="ECO:0000256" key="5">
    <source>
        <dbReference type="ARBA" id="ARBA00023163"/>
    </source>
</evidence>
<keyword evidence="2 6" id="KW-0805">Transcription regulation</keyword>
<dbReference type="Pfam" id="PF04542">
    <property type="entry name" value="Sigma70_r2"/>
    <property type="match status" value="1"/>
</dbReference>
<name>A0A370DD71_9GAMM</name>
<dbReference type="InterPro" id="IPR000838">
    <property type="entry name" value="RNA_pol_sigma70_ECF_CS"/>
</dbReference>
<evidence type="ECO:0000313" key="10">
    <source>
        <dbReference type="Proteomes" id="UP000254266"/>
    </source>
</evidence>
<feature type="domain" description="RNA polymerase sigma-70 region 2" evidence="7">
    <location>
        <begin position="27"/>
        <end position="90"/>
    </location>
</feature>
<evidence type="ECO:0000256" key="6">
    <source>
        <dbReference type="RuleBase" id="RU000716"/>
    </source>
</evidence>
<dbReference type="EMBL" id="QFXC01000011">
    <property type="protein sequence ID" value="RDH82520.1"/>
    <property type="molecule type" value="Genomic_DNA"/>
</dbReference>
<dbReference type="Gene3D" id="1.10.10.10">
    <property type="entry name" value="Winged helix-like DNA-binding domain superfamily/Winged helix DNA-binding domain"/>
    <property type="match status" value="1"/>
</dbReference>
<gene>
    <name evidence="9" type="ORF">DIZ80_09545</name>
</gene>
<dbReference type="PANTHER" id="PTHR43133:SF8">
    <property type="entry name" value="RNA POLYMERASE SIGMA FACTOR HI_1459-RELATED"/>
    <property type="match status" value="1"/>
</dbReference>
<comment type="similarity">
    <text evidence="1 6">Belongs to the sigma-70 factor family. ECF subfamily.</text>
</comment>
<keyword evidence="4 6" id="KW-0238">DNA-binding</keyword>
<feature type="domain" description="RNA polymerase sigma factor 70 region 4 type 2" evidence="8">
    <location>
        <begin position="118"/>
        <end position="169"/>
    </location>
</feature>
<organism evidence="9 10">
    <name type="scientific">endosymbiont of Galathealinum brachiosum</name>
    <dbReference type="NCBI Taxonomy" id="2200906"/>
    <lineage>
        <taxon>Bacteria</taxon>
        <taxon>Pseudomonadati</taxon>
        <taxon>Pseudomonadota</taxon>
        <taxon>Gammaproteobacteria</taxon>
        <taxon>sulfur-oxidizing symbionts</taxon>
    </lineage>
</organism>
<keyword evidence="3 6" id="KW-0731">Sigma factor</keyword>
<evidence type="ECO:0000259" key="8">
    <source>
        <dbReference type="Pfam" id="PF08281"/>
    </source>
</evidence>